<dbReference type="AlphaFoldDB" id="A0A7Z2VYQ8"/>
<evidence type="ECO:0000256" key="3">
    <source>
        <dbReference type="ARBA" id="ARBA00017876"/>
    </source>
</evidence>
<evidence type="ECO:0000256" key="9">
    <source>
        <dbReference type="ARBA" id="ARBA00023010"/>
    </source>
</evidence>
<dbReference type="Proteomes" id="UP000502415">
    <property type="component" value="Chromosome"/>
</dbReference>
<evidence type="ECO:0000256" key="2">
    <source>
        <dbReference type="ARBA" id="ARBA00008445"/>
    </source>
</evidence>
<comment type="subcellular location">
    <subcellularLocation>
        <location evidence="1 11">Cell membrane</location>
        <topology evidence="1 11">Multi-pass membrane protein</topology>
    </subcellularLocation>
</comment>
<comment type="caution">
    <text evidence="11">Lacks conserved residue(s) required for the propagation of feature annotation.</text>
</comment>
<dbReference type="InterPro" id="IPR004692">
    <property type="entry name" value="SecG"/>
</dbReference>
<evidence type="ECO:0000256" key="11">
    <source>
        <dbReference type="RuleBase" id="RU365087"/>
    </source>
</evidence>
<feature type="transmembrane region" description="Helical" evidence="11">
    <location>
        <begin position="6"/>
        <end position="25"/>
    </location>
</feature>
<accession>A0A7Z2VYQ8</accession>
<dbReference type="RefSeq" id="WP_170203369.1">
    <property type="nucleotide sequence ID" value="NZ_CP051685.1"/>
</dbReference>
<protein>
    <recommendedName>
        <fullName evidence="3 11">Protein-export membrane protein SecG</fullName>
    </recommendedName>
</protein>
<comment type="similarity">
    <text evidence="2 11">Belongs to the SecG family.</text>
</comment>
<dbReference type="KEGG" id="mfy:HH212_15955"/>
<keyword evidence="8 11" id="KW-1133">Transmembrane helix</keyword>
<keyword evidence="14" id="KW-1185">Reference proteome</keyword>
<sequence>MNVLFNLIVVVQVVSALAIIGLVLVQHGKGADMGAAFGSGASGSLFGASGSSNFLSKSTAVAAGVFFASTLALAYFGTNRPHAGVGGGVMDRAVAPVSKVPATTVPATGVPAADPAASVPGATAAPAAAQDVPQAPAATAPAATAPAPAAPAK</sequence>
<evidence type="ECO:0000313" key="14">
    <source>
        <dbReference type="Proteomes" id="UP000502415"/>
    </source>
</evidence>
<dbReference type="GO" id="GO:0009306">
    <property type="term" value="P:protein secretion"/>
    <property type="evidence" value="ECO:0007669"/>
    <property type="project" value="UniProtKB-UniRule"/>
</dbReference>
<keyword evidence="5 11" id="KW-1003">Cell membrane</keyword>
<feature type="region of interest" description="Disordered" evidence="12">
    <location>
        <begin position="105"/>
        <end position="153"/>
    </location>
</feature>
<evidence type="ECO:0000256" key="1">
    <source>
        <dbReference type="ARBA" id="ARBA00004651"/>
    </source>
</evidence>
<dbReference type="GO" id="GO:0043952">
    <property type="term" value="P:protein transport by the Sec complex"/>
    <property type="evidence" value="ECO:0007669"/>
    <property type="project" value="TreeGrafter"/>
</dbReference>
<dbReference type="PANTHER" id="PTHR34182">
    <property type="entry name" value="PROTEIN-EXPORT MEMBRANE PROTEIN SECG"/>
    <property type="match status" value="1"/>
</dbReference>
<dbReference type="Pfam" id="PF03840">
    <property type="entry name" value="SecG"/>
    <property type="match status" value="1"/>
</dbReference>
<dbReference type="GO" id="GO:0065002">
    <property type="term" value="P:intracellular protein transmembrane transport"/>
    <property type="evidence" value="ECO:0007669"/>
    <property type="project" value="TreeGrafter"/>
</dbReference>
<reference evidence="13 14" key="1">
    <citation type="submission" date="2020-04" db="EMBL/GenBank/DDBJ databases">
        <title>Genome sequencing of novel species.</title>
        <authorList>
            <person name="Heo J."/>
            <person name="Kim S.-J."/>
            <person name="Kim J.-S."/>
            <person name="Hong S.-B."/>
            <person name="Kwon S.-W."/>
        </authorList>
    </citation>
    <scope>NUCLEOTIDE SEQUENCE [LARGE SCALE GENOMIC DNA]</scope>
    <source>
        <strain evidence="13 14">GN2-R2</strain>
    </source>
</reference>
<evidence type="ECO:0000256" key="12">
    <source>
        <dbReference type="SAM" id="MobiDB-lite"/>
    </source>
</evidence>
<keyword evidence="10 11" id="KW-0472">Membrane</keyword>
<dbReference type="PRINTS" id="PR01651">
    <property type="entry name" value="SECGEXPORT"/>
</dbReference>
<dbReference type="PANTHER" id="PTHR34182:SF1">
    <property type="entry name" value="PROTEIN-EXPORT MEMBRANE PROTEIN SECG"/>
    <property type="match status" value="1"/>
</dbReference>
<name>A0A7Z2VYQ8_9BURK</name>
<evidence type="ECO:0000256" key="5">
    <source>
        <dbReference type="ARBA" id="ARBA00022475"/>
    </source>
</evidence>
<comment type="function">
    <text evidence="11">Involved in protein export. Participates in an early event of protein translocation.</text>
</comment>
<dbReference type="GO" id="GO:0015450">
    <property type="term" value="F:protein-transporting ATPase activity"/>
    <property type="evidence" value="ECO:0007669"/>
    <property type="project" value="UniProtKB-UniRule"/>
</dbReference>
<keyword evidence="7 11" id="KW-0653">Protein transport</keyword>
<dbReference type="NCBIfam" id="TIGR00810">
    <property type="entry name" value="secG"/>
    <property type="match status" value="1"/>
</dbReference>
<evidence type="ECO:0000256" key="8">
    <source>
        <dbReference type="ARBA" id="ARBA00022989"/>
    </source>
</evidence>
<proteinExistence type="inferred from homology"/>
<gene>
    <name evidence="13" type="primary">secG</name>
    <name evidence="13" type="ORF">HH212_15955</name>
</gene>
<evidence type="ECO:0000256" key="10">
    <source>
        <dbReference type="ARBA" id="ARBA00023136"/>
    </source>
</evidence>
<evidence type="ECO:0000256" key="4">
    <source>
        <dbReference type="ARBA" id="ARBA00022448"/>
    </source>
</evidence>
<evidence type="ECO:0000313" key="13">
    <source>
        <dbReference type="EMBL" id="QJE01342.1"/>
    </source>
</evidence>
<dbReference type="EMBL" id="CP051685">
    <property type="protein sequence ID" value="QJE01342.1"/>
    <property type="molecule type" value="Genomic_DNA"/>
</dbReference>
<organism evidence="13 14">
    <name type="scientific">Massilia forsythiae</name>
    <dbReference type="NCBI Taxonomy" id="2728020"/>
    <lineage>
        <taxon>Bacteria</taxon>
        <taxon>Pseudomonadati</taxon>
        <taxon>Pseudomonadota</taxon>
        <taxon>Betaproteobacteria</taxon>
        <taxon>Burkholderiales</taxon>
        <taxon>Oxalobacteraceae</taxon>
        <taxon>Telluria group</taxon>
        <taxon>Massilia</taxon>
    </lineage>
</organism>
<keyword evidence="4 11" id="KW-0813">Transport</keyword>
<evidence type="ECO:0000256" key="6">
    <source>
        <dbReference type="ARBA" id="ARBA00022692"/>
    </source>
</evidence>
<keyword evidence="6 11" id="KW-0812">Transmembrane</keyword>
<keyword evidence="9 11" id="KW-0811">Translocation</keyword>
<dbReference type="GO" id="GO:0005886">
    <property type="term" value="C:plasma membrane"/>
    <property type="evidence" value="ECO:0007669"/>
    <property type="project" value="UniProtKB-SubCell"/>
</dbReference>
<evidence type="ECO:0000256" key="7">
    <source>
        <dbReference type="ARBA" id="ARBA00022927"/>
    </source>
</evidence>